<dbReference type="GO" id="GO:0043138">
    <property type="term" value="F:3'-5' DNA helicase activity"/>
    <property type="evidence" value="ECO:0007669"/>
    <property type="project" value="TreeGrafter"/>
</dbReference>
<keyword evidence="3" id="KW-0347">Helicase</keyword>
<dbReference type="Pfam" id="PF00271">
    <property type="entry name" value="Helicase_C"/>
    <property type="match status" value="1"/>
</dbReference>
<evidence type="ECO:0008006" key="8">
    <source>
        <dbReference type="Google" id="ProtNLM"/>
    </source>
</evidence>
<evidence type="ECO:0000256" key="1">
    <source>
        <dbReference type="ARBA" id="ARBA00022741"/>
    </source>
</evidence>
<dbReference type="GO" id="GO:0097550">
    <property type="term" value="C:transcription preinitiation complex"/>
    <property type="evidence" value="ECO:0007669"/>
    <property type="project" value="TreeGrafter"/>
</dbReference>
<dbReference type="InterPro" id="IPR006935">
    <property type="entry name" value="Helicase/UvrB_N"/>
</dbReference>
<protein>
    <recommendedName>
        <fullName evidence="8">Helicase ATP-binding domain-containing protein</fullName>
    </recommendedName>
</protein>
<dbReference type="InterPro" id="IPR001650">
    <property type="entry name" value="Helicase_C-like"/>
</dbReference>
<dbReference type="InterPro" id="IPR050615">
    <property type="entry name" value="ATP-dep_DNA_Helicase"/>
</dbReference>
<dbReference type="GO" id="GO:0005675">
    <property type="term" value="C:transcription factor TFIIH holo complex"/>
    <property type="evidence" value="ECO:0007669"/>
    <property type="project" value="TreeGrafter"/>
</dbReference>
<dbReference type="Gene3D" id="3.40.50.300">
    <property type="entry name" value="P-loop containing nucleotide triphosphate hydrolases"/>
    <property type="match status" value="2"/>
</dbReference>
<dbReference type="GO" id="GO:0016787">
    <property type="term" value="F:hydrolase activity"/>
    <property type="evidence" value="ECO:0007669"/>
    <property type="project" value="UniProtKB-KW"/>
</dbReference>
<dbReference type="SUPFAM" id="SSF52540">
    <property type="entry name" value="P-loop containing nucleoside triphosphate hydrolases"/>
    <property type="match status" value="2"/>
</dbReference>
<accession>A0A0F9CQ15</accession>
<dbReference type="GO" id="GO:0000112">
    <property type="term" value="C:nucleotide-excision repair factor 3 complex"/>
    <property type="evidence" value="ECO:0007669"/>
    <property type="project" value="TreeGrafter"/>
</dbReference>
<evidence type="ECO:0000256" key="2">
    <source>
        <dbReference type="ARBA" id="ARBA00022801"/>
    </source>
</evidence>
<dbReference type="InterPro" id="IPR027417">
    <property type="entry name" value="P-loop_NTPase"/>
</dbReference>
<evidence type="ECO:0000313" key="7">
    <source>
        <dbReference type="EMBL" id="KKL28522.1"/>
    </source>
</evidence>
<dbReference type="Pfam" id="PF04851">
    <property type="entry name" value="ResIII"/>
    <property type="match status" value="1"/>
</dbReference>
<reference evidence="7" key="1">
    <citation type="journal article" date="2015" name="Nature">
        <title>Complex archaea that bridge the gap between prokaryotes and eukaryotes.</title>
        <authorList>
            <person name="Spang A."/>
            <person name="Saw J.H."/>
            <person name="Jorgensen S.L."/>
            <person name="Zaremba-Niedzwiedzka K."/>
            <person name="Martijn J."/>
            <person name="Lind A.E."/>
            <person name="van Eijk R."/>
            <person name="Schleper C."/>
            <person name="Guy L."/>
            <person name="Ettema T.J."/>
        </authorList>
    </citation>
    <scope>NUCLEOTIDE SEQUENCE</scope>
</reference>
<dbReference type="GO" id="GO:0006367">
    <property type="term" value="P:transcription initiation at RNA polymerase II promoter"/>
    <property type="evidence" value="ECO:0007669"/>
    <property type="project" value="TreeGrafter"/>
</dbReference>
<gene>
    <name evidence="7" type="ORF">LCGC14_2374300</name>
</gene>
<feature type="non-terminal residue" evidence="7">
    <location>
        <position position="1"/>
    </location>
</feature>
<dbReference type="AlphaFoldDB" id="A0A0F9CQ15"/>
<feature type="domain" description="Helicase/UvrB N-terminal" evidence="6">
    <location>
        <begin position="61"/>
        <end position="214"/>
    </location>
</feature>
<organism evidence="7">
    <name type="scientific">marine sediment metagenome</name>
    <dbReference type="NCBI Taxonomy" id="412755"/>
    <lineage>
        <taxon>unclassified sequences</taxon>
        <taxon>metagenomes</taxon>
        <taxon>ecological metagenomes</taxon>
    </lineage>
</organism>
<dbReference type="GO" id="GO:0005524">
    <property type="term" value="F:ATP binding"/>
    <property type="evidence" value="ECO:0007669"/>
    <property type="project" value="UniProtKB-KW"/>
</dbReference>
<keyword evidence="1" id="KW-0547">Nucleotide-binding</keyword>
<feature type="domain" description="Helicase C-terminal" evidence="5">
    <location>
        <begin position="339"/>
        <end position="406"/>
    </location>
</feature>
<keyword evidence="4" id="KW-0067">ATP-binding</keyword>
<comment type="caution">
    <text evidence="7">The sequence shown here is derived from an EMBL/GenBank/DDBJ whole genome shotgun (WGS) entry which is preliminary data.</text>
</comment>
<evidence type="ECO:0000259" key="5">
    <source>
        <dbReference type="Pfam" id="PF00271"/>
    </source>
</evidence>
<dbReference type="GO" id="GO:0003677">
    <property type="term" value="F:DNA binding"/>
    <property type="evidence" value="ECO:0007669"/>
    <property type="project" value="InterPro"/>
</dbReference>
<dbReference type="EMBL" id="LAZR01035069">
    <property type="protein sequence ID" value="KKL28522.1"/>
    <property type="molecule type" value="Genomic_DNA"/>
</dbReference>
<proteinExistence type="predicted"/>
<keyword evidence="2" id="KW-0378">Hydrolase</keyword>
<evidence type="ECO:0000259" key="6">
    <source>
        <dbReference type="Pfam" id="PF04851"/>
    </source>
</evidence>
<sequence length="462" mass="51542">LYTPGRWCRPHALGWEIRASRGLLGRLQATYPCPLEFSGNAYEERRQAHMDAWLKDHPVFYTLRDYQQDAILVSLNVQWGRIAFATNAGKGAVITLLAEFAAHHELSALILCDELSVFGALVEEINRWTTLPINHIDRTCKTPPTFGPVSVAMVPTLARRIANETTGKMWRAWVAEQDMVLLDEADKATAPTWKKILANAKGSHWRLGFSGTFPDPKTAAHADLQLDELMGPILLRAKNADLIKRKISATPHVTLRSFNASGAIHAAEEDPLFKTAHAMRTWWQQRGPAKRNWVWEHAITNNPARHAFVASLIRPDCPTAIVVNRVAHGLALANSIPGAVFLDGTADPQQRNNTLIAFQQDKTRILIVTKILDRGTNRLGHTTDLIFASGEGSTRQTLQRIGRGLRRTSGKAFLRLVDVIDCVEEGDYPSKLLLTAARFIHKAARTRITLYQSEGFKVEIIV</sequence>
<evidence type="ECO:0000256" key="3">
    <source>
        <dbReference type="ARBA" id="ARBA00022806"/>
    </source>
</evidence>
<name>A0A0F9CQ15_9ZZZZ</name>
<evidence type="ECO:0000256" key="4">
    <source>
        <dbReference type="ARBA" id="ARBA00022840"/>
    </source>
</evidence>
<dbReference type="PANTHER" id="PTHR11274">
    <property type="entry name" value="RAD25/XP-B DNA REPAIR HELICASE"/>
    <property type="match status" value="1"/>
</dbReference>
<dbReference type="PANTHER" id="PTHR11274:SF0">
    <property type="entry name" value="GENERAL TRANSCRIPTION AND DNA REPAIR FACTOR IIH HELICASE SUBUNIT XPB"/>
    <property type="match status" value="1"/>
</dbReference>